<dbReference type="Pfam" id="PF23232">
    <property type="entry name" value="AAA_lid_13"/>
    <property type="match status" value="1"/>
</dbReference>
<evidence type="ECO:0000313" key="3">
    <source>
        <dbReference type="EMBL" id="TFB05626.1"/>
    </source>
</evidence>
<organism evidence="3 4">
    <name type="scientific">Trichoderma ghanense</name>
    <dbReference type="NCBI Taxonomy" id="65468"/>
    <lineage>
        <taxon>Eukaryota</taxon>
        <taxon>Fungi</taxon>
        <taxon>Dikarya</taxon>
        <taxon>Ascomycota</taxon>
        <taxon>Pezizomycotina</taxon>
        <taxon>Sordariomycetes</taxon>
        <taxon>Hypocreomycetidae</taxon>
        <taxon>Hypocreales</taxon>
        <taxon>Hypocreaceae</taxon>
        <taxon>Trichoderma</taxon>
    </lineage>
</organism>
<keyword evidence="4" id="KW-1185">Reference proteome</keyword>
<feature type="domain" description="AAA+ ATPase lid" evidence="2">
    <location>
        <begin position="96"/>
        <end position="162"/>
    </location>
</feature>
<proteinExistence type="predicted"/>
<gene>
    <name evidence="3" type="ORF">CCMA1212_002022</name>
</gene>
<dbReference type="InterPro" id="IPR027417">
    <property type="entry name" value="P-loop_NTPase"/>
</dbReference>
<sequence length="205" mass="23585">MQDKTRTNNANTQAQVGKTTGSLTLSRSGARSFLHQPKDRTRIAPWSPDIYIYIFRVLEYYAGILFLTTNRIGDFDEAFTSRIHISLYYPPLDKSSTREIFRLNLRIIKQRFLDKGRDIDIREKDILKYATAYWKKHENMRWNGRQIRNACQTALAMAEQRLAPLNGEAGEAEAGDPDGSKQLSPVNGGEVTTVILRRERHKTHD</sequence>
<dbReference type="InterPro" id="IPR056599">
    <property type="entry name" value="AAA_lid_fung"/>
</dbReference>
<dbReference type="PANTHER" id="PTHR46411:SF2">
    <property type="entry name" value="AAA+ ATPASE DOMAIN-CONTAINING PROTEIN"/>
    <property type="match status" value="1"/>
</dbReference>
<reference evidence="3 4" key="1">
    <citation type="submission" date="2018-01" db="EMBL/GenBank/DDBJ databases">
        <title>Genome characterization of the sugarcane-associated fungus Trichoderma ghanense CCMA-1212 and their application in lignocelulose bioconversion.</title>
        <authorList>
            <person name="Steindorff A.S."/>
            <person name="Mendes T.D."/>
            <person name="Vilela E.S.D."/>
            <person name="Rodrigues D.S."/>
            <person name="Formighieri E.F."/>
            <person name="Melo I.S."/>
            <person name="Favaro L.C.L."/>
        </authorList>
    </citation>
    <scope>NUCLEOTIDE SEQUENCE [LARGE SCALE GENOMIC DNA]</scope>
    <source>
        <strain evidence="3 4">CCMA-1212</strain>
    </source>
</reference>
<comment type="caution">
    <text evidence="3">The sequence shown here is derived from an EMBL/GenBank/DDBJ whole genome shotgun (WGS) entry which is preliminary data.</text>
</comment>
<dbReference type="Gene3D" id="3.40.50.300">
    <property type="entry name" value="P-loop containing nucleotide triphosphate hydrolases"/>
    <property type="match status" value="1"/>
</dbReference>
<dbReference type="RefSeq" id="XP_073561827.1">
    <property type="nucleotide sequence ID" value="XM_073699425.1"/>
</dbReference>
<dbReference type="PANTHER" id="PTHR46411">
    <property type="entry name" value="FAMILY ATPASE, PUTATIVE-RELATED"/>
    <property type="match status" value="1"/>
</dbReference>
<accession>A0ABY2HBW3</accession>
<dbReference type="EMBL" id="PPTA01000002">
    <property type="protein sequence ID" value="TFB05626.1"/>
    <property type="molecule type" value="Genomic_DNA"/>
</dbReference>
<dbReference type="Proteomes" id="UP001642720">
    <property type="component" value="Unassembled WGS sequence"/>
</dbReference>
<dbReference type="SUPFAM" id="SSF52540">
    <property type="entry name" value="P-loop containing nucleoside triphosphate hydrolases"/>
    <property type="match status" value="1"/>
</dbReference>
<name>A0ABY2HBW3_9HYPO</name>
<feature type="region of interest" description="Disordered" evidence="1">
    <location>
        <begin position="168"/>
        <end position="189"/>
    </location>
</feature>
<evidence type="ECO:0000259" key="2">
    <source>
        <dbReference type="Pfam" id="PF23232"/>
    </source>
</evidence>
<dbReference type="GeneID" id="300573875"/>
<protein>
    <recommendedName>
        <fullName evidence="2">AAA+ ATPase lid domain-containing protein</fullName>
    </recommendedName>
</protein>
<evidence type="ECO:0000256" key="1">
    <source>
        <dbReference type="SAM" id="MobiDB-lite"/>
    </source>
</evidence>
<evidence type="ECO:0000313" key="4">
    <source>
        <dbReference type="Proteomes" id="UP001642720"/>
    </source>
</evidence>